<feature type="region of interest" description="Disordered" evidence="1">
    <location>
        <begin position="154"/>
        <end position="173"/>
    </location>
</feature>
<dbReference type="GeneID" id="78774040"/>
<evidence type="ECO:0000313" key="2">
    <source>
        <dbReference type="EMBL" id="KAF1765103.1"/>
    </source>
</evidence>
<feature type="compositionally biased region" description="Basic and acidic residues" evidence="1">
    <location>
        <begin position="28"/>
        <end position="40"/>
    </location>
</feature>
<feature type="compositionally biased region" description="Basic and acidic residues" evidence="1">
    <location>
        <begin position="1"/>
        <end position="13"/>
    </location>
</feature>
<evidence type="ECO:0000256" key="1">
    <source>
        <dbReference type="SAM" id="MobiDB-lite"/>
    </source>
</evidence>
<dbReference type="EMBL" id="WUAV01000002">
    <property type="protein sequence ID" value="KAF1765103.1"/>
    <property type="molecule type" value="Genomic_DNA"/>
</dbReference>
<name>A0A6A5HFH1_CAERE</name>
<dbReference type="KEGG" id="crq:GCK72_005055"/>
<feature type="compositionally biased region" description="Basic and acidic residues" evidence="1">
    <location>
        <begin position="48"/>
        <end position="69"/>
    </location>
</feature>
<comment type="caution">
    <text evidence="2">The sequence shown here is derived from an EMBL/GenBank/DDBJ whole genome shotgun (WGS) entry which is preliminary data.</text>
</comment>
<evidence type="ECO:0000313" key="3">
    <source>
        <dbReference type="Proteomes" id="UP000483820"/>
    </source>
</evidence>
<accession>A0A6A5HFH1</accession>
<sequence>MVTIEEVKEDAGERNAGLALYLRKNIRQQREAREAEEAGREQIVAEQEEPRPGSVEEMREGLEDQRRPEDEENVSESGSQRQDPNIRIDQNRVLNDLDMDETDMDMDNVDDVIVESENDDNSNIRHMQNDEDLDNSDMILLVRVAPTARQNATDWEALGFSPDDVEDENDESH</sequence>
<feature type="compositionally biased region" description="Acidic residues" evidence="1">
    <location>
        <begin position="163"/>
        <end position="173"/>
    </location>
</feature>
<feature type="region of interest" description="Disordered" evidence="1">
    <location>
        <begin position="1"/>
        <end position="103"/>
    </location>
</feature>
<gene>
    <name evidence="2" type="ORF">GCK72_005055</name>
</gene>
<dbReference type="RefSeq" id="XP_053589202.1">
    <property type="nucleotide sequence ID" value="XM_053725008.1"/>
</dbReference>
<protein>
    <submittedName>
        <fullName evidence="2">Uncharacterized protein</fullName>
    </submittedName>
</protein>
<reference evidence="2 3" key="1">
    <citation type="submission" date="2019-12" db="EMBL/GenBank/DDBJ databases">
        <title>Chromosome-level assembly of the Caenorhabditis remanei genome.</title>
        <authorList>
            <person name="Teterina A.A."/>
            <person name="Willis J.H."/>
            <person name="Phillips P.C."/>
        </authorList>
    </citation>
    <scope>NUCLEOTIDE SEQUENCE [LARGE SCALE GENOMIC DNA]</scope>
    <source>
        <strain evidence="2 3">PX506</strain>
        <tissue evidence="2">Whole organism</tissue>
    </source>
</reference>
<dbReference type="Proteomes" id="UP000483820">
    <property type="component" value="Chromosome II"/>
</dbReference>
<dbReference type="CTD" id="78774040"/>
<organism evidence="2 3">
    <name type="scientific">Caenorhabditis remanei</name>
    <name type="common">Caenorhabditis vulgaris</name>
    <dbReference type="NCBI Taxonomy" id="31234"/>
    <lineage>
        <taxon>Eukaryota</taxon>
        <taxon>Metazoa</taxon>
        <taxon>Ecdysozoa</taxon>
        <taxon>Nematoda</taxon>
        <taxon>Chromadorea</taxon>
        <taxon>Rhabditida</taxon>
        <taxon>Rhabditina</taxon>
        <taxon>Rhabditomorpha</taxon>
        <taxon>Rhabditoidea</taxon>
        <taxon>Rhabditidae</taxon>
        <taxon>Peloderinae</taxon>
        <taxon>Caenorhabditis</taxon>
    </lineage>
</organism>
<proteinExistence type="predicted"/>
<dbReference type="AlphaFoldDB" id="A0A6A5HFH1"/>